<evidence type="ECO:0000313" key="16">
    <source>
        <dbReference type="Proteomes" id="UP000068832"/>
    </source>
</evidence>
<dbReference type="NCBIfam" id="NF004837">
    <property type="entry name" value="PRK06187.1"/>
    <property type="match status" value="1"/>
</dbReference>
<dbReference type="PANTHER" id="PTHR43859:SF4">
    <property type="entry name" value="BUTANOATE--COA LIGASE AAE1-RELATED"/>
    <property type="match status" value="1"/>
</dbReference>
<evidence type="ECO:0000313" key="15">
    <source>
        <dbReference type="Proteomes" id="UP000062475"/>
    </source>
</evidence>
<reference evidence="13 14" key="1">
    <citation type="journal article" date="2015" name="Genome Announc.">
        <title>Complete Genome Sequences of Evolved Arsenate-Resistant Metallosphaera sedula Strains.</title>
        <authorList>
            <person name="Ai C."/>
            <person name="McCarthy S."/>
            <person name="Schackwitz W."/>
            <person name="Martin J."/>
            <person name="Lipzen A."/>
            <person name="Blum P."/>
        </authorList>
    </citation>
    <scope>NUCLEOTIDE SEQUENCE [LARGE SCALE GENOMIC DNA]</scope>
    <source>
        <strain evidence="9 14">ARS120-1</strain>
        <strain evidence="10 13">ARS120-2</strain>
        <strain evidence="7 16">ARS50-1</strain>
        <strain evidence="8 15">ARS50-2</strain>
    </source>
</reference>
<dbReference type="Proteomes" id="UP000068832">
    <property type="component" value="Chromosome"/>
</dbReference>
<gene>
    <name evidence="7" type="ORF">MsedA_0414</name>
    <name evidence="8" type="ORF">MsedB_0414</name>
    <name evidence="9" type="ORF">MsedC_0413</name>
    <name evidence="10" type="ORF">MsedD_0414</name>
    <name evidence="11" type="ORF">MsedE_0414</name>
</gene>
<dbReference type="AlphaFoldDB" id="A0A0K1TB87"/>
<evidence type="ECO:0000313" key="12">
    <source>
        <dbReference type="Proteomes" id="UP000056255"/>
    </source>
</evidence>
<feature type="domain" description="AMP-binding enzyme C-terminal" evidence="6">
    <location>
        <begin position="448"/>
        <end position="525"/>
    </location>
</feature>
<evidence type="ECO:0000313" key="8">
    <source>
        <dbReference type="EMBL" id="AKV77475.1"/>
    </source>
</evidence>
<evidence type="ECO:0000313" key="7">
    <source>
        <dbReference type="EMBL" id="AKV75237.1"/>
    </source>
</evidence>
<dbReference type="Proteomes" id="UP000062475">
    <property type="component" value="Chromosome"/>
</dbReference>
<dbReference type="Pfam" id="PF13193">
    <property type="entry name" value="AMP-binding_C"/>
    <property type="match status" value="1"/>
</dbReference>
<evidence type="ECO:0000313" key="13">
    <source>
        <dbReference type="Proteomes" id="UP000061362"/>
    </source>
</evidence>
<dbReference type="EMBL" id="CP012174">
    <property type="protein sequence ID" value="AKV79725.1"/>
    <property type="molecule type" value="Genomic_DNA"/>
</dbReference>
<sequence>MICMGYYNYNLTVDKLLDYGSTVYSSKEIVYRDRRRYTFSKFRERVEAFAQSLLKIGVKPGDKVAVVDWDTDVYMTAYYAVPMIGAVLHTVNVRYPPEVMLKTVLHAEDKWAIVRDEFTPLLEKGKAFLGGLKGVITYSDEREKVKTSFPTHDFWELQESGERLPPQEIKEDMQATVFYTSGTTGEPKGIWFTHRDLVLHSMSVALTTSKPPLRSSQDDNFMILVPMFHVHQWGFPYVTMLVGANYVLPGRYDPAMEIELMRKEHVTFSAMVPTILYMILSHPNASKYPEVFKGWKVMIGGSALPTELAYAARKMGINIAVGYGMSETAPVLTVAYYTPEVEKLPEEDRFLQQIKTGVPIPLSQVRVVDEKGNDVPRDEKTVGEIVARAPWLTRSYYKDPERTEKLWKDSWLHTGDLAVVDKYGYIRIVDRDKDAIKSGGEFIPSLILEDIISTHPKVGEVAIVGMKDEKWGERPVAFIVPKGDLKEEEIRQFLLTKVEEGKLQKWWIPDRFVFVKEFPKTSTNKIDKKALRNQLSSG</sequence>
<feature type="domain" description="AMP-dependent synthetase/ligase" evidence="5">
    <location>
        <begin position="26"/>
        <end position="397"/>
    </location>
</feature>
<evidence type="ECO:0000259" key="5">
    <source>
        <dbReference type="Pfam" id="PF00501"/>
    </source>
</evidence>
<keyword evidence="3" id="KW-0276">Fatty acid metabolism</keyword>
<keyword evidence="4" id="KW-0443">Lipid metabolism</keyword>
<proteinExistence type="inferred from homology"/>
<dbReference type="Proteomes" id="UP000056255">
    <property type="component" value="Chromosome"/>
</dbReference>
<dbReference type="EMBL" id="CP012176">
    <property type="protein sequence ID" value="AKV84205.1"/>
    <property type="molecule type" value="Genomic_DNA"/>
</dbReference>
<dbReference type="GO" id="GO:0016874">
    <property type="term" value="F:ligase activity"/>
    <property type="evidence" value="ECO:0007669"/>
    <property type="project" value="UniProtKB-KW"/>
</dbReference>
<dbReference type="InterPro" id="IPR045851">
    <property type="entry name" value="AMP-bd_C_sf"/>
</dbReference>
<organism evidence="11 12">
    <name type="scientific">Metallosphaera sedula</name>
    <dbReference type="NCBI Taxonomy" id="43687"/>
    <lineage>
        <taxon>Archaea</taxon>
        <taxon>Thermoproteota</taxon>
        <taxon>Thermoprotei</taxon>
        <taxon>Sulfolobales</taxon>
        <taxon>Sulfolobaceae</taxon>
        <taxon>Metallosphaera</taxon>
    </lineage>
</organism>
<evidence type="ECO:0000313" key="10">
    <source>
        <dbReference type="EMBL" id="AKV81970.1"/>
    </source>
</evidence>
<accession>A0A0K1TB87</accession>
<dbReference type="SUPFAM" id="SSF56801">
    <property type="entry name" value="Acetyl-CoA synthetase-like"/>
    <property type="match status" value="1"/>
</dbReference>
<keyword evidence="2 11" id="KW-0436">Ligase</keyword>
<reference evidence="11 12" key="2">
    <citation type="submission" date="2015-07" db="EMBL/GenBank/DDBJ databases">
        <title>Physiological, transcriptional responses and genome re-sequencing of acid resistant extremely thermoacidophilic Metallosphaera sedula SARC-M1.</title>
        <authorList>
            <person name="Ai C."/>
            <person name="McCarthy S."/>
            <person name="Eckrich V."/>
            <person name="Rudrappa D."/>
            <person name="Qiu G."/>
            <person name="Blum P."/>
        </authorList>
    </citation>
    <scope>NUCLEOTIDE SEQUENCE [LARGE SCALE GENOMIC DNA]</scope>
    <source>
        <strain evidence="11 12">SARC-M1</strain>
    </source>
</reference>
<dbReference type="InterPro" id="IPR042099">
    <property type="entry name" value="ANL_N_sf"/>
</dbReference>
<protein>
    <submittedName>
        <fullName evidence="11">Long-chain fatty acid--CoA ligase</fullName>
    </submittedName>
</protein>
<dbReference type="Gene3D" id="3.40.50.12780">
    <property type="entry name" value="N-terminal domain of ligase-like"/>
    <property type="match status" value="1"/>
</dbReference>
<name>A0A0K1TB87_9CREN</name>
<dbReference type="EMBL" id="CP012175">
    <property type="protein sequence ID" value="AKV81970.1"/>
    <property type="molecule type" value="Genomic_DNA"/>
</dbReference>
<dbReference type="Proteomes" id="UP000061362">
    <property type="component" value="Chromosome"/>
</dbReference>
<evidence type="ECO:0000313" key="9">
    <source>
        <dbReference type="EMBL" id="AKV79725.1"/>
    </source>
</evidence>
<comment type="similarity">
    <text evidence="1">Belongs to the ATP-dependent AMP-binding enzyme family.</text>
</comment>
<evidence type="ECO:0000259" key="6">
    <source>
        <dbReference type="Pfam" id="PF13193"/>
    </source>
</evidence>
<evidence type="ECO:0000313" key="14">
    <source>
        <dbReference type="Proteomes" id="UP000062398"/>
    </source>
</evidence>
<dbReference type="InterPro" id="IPR020845">
    <property type="entry name" value="AMP-binding_CS"/>
</dbReference>
<evidence type="ECO:0000256" key="1">
    <source>
        <dbReference type="ARBA" id="ARBA00006432"/>
    </source>
</evidence>
<evidence type="ECO:0000313" key="11">
    <source>
        <dbReference type="EMBL" id="AKV84205.1"/>
    </source>
</evidence>
<dbReference type="EMBL" id="CP012172">
    <property type="protein sequence ID" value="AKV75237.1"/>
    <property type="molecule type" value="Genomic_DNA"/>
</dbReference>
<dbReference type="Pfam" id="PF00501">
    <property type="entry name" value="AMP-binding"/>
    <property type="match status" value="1"/>
</dbReference>
<dbReference type="InterPro" id="IPR000873">
    <property type="entry name" value="AMP-dep_synth/lig_dom"/>
</dbReference>
<dbReference type="EMBL" id="CP012173">
    <property type="protein sequence ID" value="AKV77475.1"/>
    <property type="molecule type" value="Genomic_DNA"/>
</dbReference>
<evidence type="ECO:0000256" key="2">
    <source>
        <dbReference type="ARBA" id="ARBA00022598"/>
    </source>
</evidence>
<dbReference type="PATRIC" id="fig|43687.5.peg.412"/>
<evidence type="ECO:0000256" key="4">
    <source>
        <dbReference type="ARBA" id="ARBA00023098"/>
    </source>
</evidence>
<dbReference type="InterPro" id="IPR025110">
    <property type="entry name" value="AMP-bd_C"/>
</dbReference>
<dbReference type="Proteomes" id="UP000062398">
    <property type="component" value="Chromosome"/>
</dbReference>
<dbReference type="GO" id="GO:0006631">
    <property type="term" value="P:fatty acid metabolic process"/>
    <property type="evidence" value="ECO:0007669"/>
    <property type="project" value="UniProtKB-KW"/>
</dbReference>
<evidence type="ECO:0000256" key="3">
    <source>
        <dbReference type="ARBA" id="ARBA00022832"/>
    </source>
</evidence>
<dbReference type="PROSITE" id="PS00455">
    <property type="entry name" value="AMP_BINDING"/>
    <property type="match status" value="1"/>
</dbReference>
<dbReference type="PANTHER" id="PTHR43859">
    <property type="entry name" value="ACYL-ACTIVATING ENZYME"/>
    <property type="match status" value="1"/>
</dbReference>
<dbReference type="Gene3D" id="3.30.300.30">
    <property type="match status" value="1"/>
</dbReference>